<evidence type="ECO:0000313" key="18">
    <source>
        <dbReference type="Proteomes" id="UP000472271"/>
    </source>
</evidence>
<evidence type="ECO:0000256" key="15">
    <source>
        <dbReference type="SAM" id="SignalP"/>
    </source>
</evidence>
<dbReference type="Gene3D" id="2.10.220.10">
    <property type="entry name" value="Hormone Receptor, Insulin-like Growth Factor Receptor 1, Chain A, domain 2"/>
    <property type="match status" value="3"/>
</dbReference>
<feature type="region of interest" description="Disordered" evidence="14">
    <location>
        <begin position="155"/>
        <end position="182"/>
    </location>
</feature>
<sequence length="856" mass="94250">MMMRLFVFLWMWTLLPLCHAVIYTNKWAIKINGDLQSVNRIAEKYGFTNMGQIGDLKTYYSFHHHETAKRSTVFNKEVTVTIAKETKVEWLQQQVVQKRAKRTSRAGHCTDDSAGCRPYMNIVGAWRRGYTGKGVVVSVLDDGIEKEHLDLKPNYDPLASYDVNGQDQDPSPNDSDDSNYHGTQCAGMVAAAANNSQCTLGVSFHARIGGVRMLDGDVTDIVEAQSLSLRPQHIDIYLSSWGPEDDGTTLDGPGPLTRLALQNGVQTGRRGRGSVFVWASGNGGRRGDHCSCDGYSNSIYTISVSSTTWRGTPPGFTERCSSTLATAYTSGDAKDTVTLGRHQSCTRAGPGSSLSSSMAAGVIALTLEANPLLTWRDVQHIIVQTSKPHRLHAPDWNMNGAGYIVSHLYGFGLLDAESMVKEAERWRRVPSQHECVEEAPSRQSSVIHPGSVLTSVHETTGCSNKPLQHVVYVEHVIVRVTIVHSRRGDLSIRLSSPSGTVSQLLDNRPLDNSTEGFQDWEFMTTHCWGEQAAGEWTLEIQDTPSPTRNIIALGALKEWSLVIYGTAEQPYPVHCKQVRSAEMPMDSDPTEEYSGPCDPECSDDGCEGPSPQQCVTCLHFFLKFKNNTRTCVSECPRGFWGDRRRCKRCYSSCESCTGSRSDQCTSCQPGHHLTEGMNTCTAICSDGYYLDHDANMCRMCSENCLKCTSYSICTECKPDTSLQGNRCQRSCAPGFYHDKQEGACKPCHQACATCLGAGFEACNHCAEGYFMEGWRCVSSCSAGFYATEPNPEIADGHRICRRCESSCLTCVGPSQGNCSSCSSGHSLQEGVCVLNTQCADGQSTMFFFYYVLAHYF</sequence>
<keyword evidence="6 13" id="KW-0720">Serine protease</keyword>
<keyword evidence="5 13" id="KW-0378">Hydrolase</keyword>
<comment type="function">
    <text evidence="10">Probably involved in the processing of hormone and other protein precursors at sites comprised of pairs of basic amino acid residues.</text>
</comment>
<keyword evidence="2 13" id="KW-0645">Protease</keyword>
<dbReference type="InterPro" id="IPR032815">
    <property type="entry name" value="S8_pro-domain"/>
</dbReference>
<dbReference type="InterPro" id="IPR022398">
    <property type="entry name" value="Peptidase_S8_His-AS"/>
</dbReference>
<evidence type="ECO:0000256" key="7">
    <source>
        <dbReference type="ARBA" id="ARBA00023145"/>
    </source>
</evidence>
<dbReference type="InterPro" id="IPR009030">
    <property type="entry name" value="Growth_fac_rcpt_cys_sf"/>
</dbReference>
<dbReference type="Gene3D" id="3.40.50.200">
    <property type="entry name" value="Peptidase S8/S53 domain"/>
    <property type="match status" value="1"/>
</dbReference>
<feature type="signal peptide" evidence="15">
    <location>
        <begin position="1"/>
        <end position="20"/>
    </location>
</feature>
<dbReference type="SMART" id="SM00181">
    <property type="entry name" value="EGF"/>
    <property type="match status" value="5"/>
</dbReference>
<dbReference type="SUPFAM" id="SSF57184">
    <property type="entry name" value="Growth factor receptor domain"/>
    <property type="match status" value="2"/>
</dbReference>
<dbReference type="InterPro" id="IPR036852">
    <property type="entry name" value="Peptidase_S8/S53_dom_sf"/>
</dbReference>
<evidence type="ECO:0000256" key="9">
    <source>
        <dbReference type="ARBA" id="ARBA00023180"/>
    </source>
</evidence>
<evidence type="ECO:0000259" key="16">
    <source>
        <dbReference type="PROSITE" id="PS51829"/>
    </source>
</evidence>
<dbReference type="SMART" id="SM00261">
    <property type="entry name" value="FU"/>
    <property type="match status" value="5"/>
</dbReference>
<dbReference type="Gene3D" id="2.60.120.260">
    <property type="entry name" value="Galactose-binding domain-like"/>
    <property type="match status" value="1"/>
</dbReference>
<evidence type="ECO:0000256" key="14">
    <source>
        <dbReference type="SAM" id="MobiDB-lite"/>
    </source>
</evidence>
<dbReference type="InterPro" id="IPR032778">
    <property type="entry name" value="GF_recep_IV"/>
</dbReference>
<dbReference type="GO" id="GO:0016486">
    <property type="term" value="P:peptide hormone processing"/>
    <property type="evidence" value="ECO:0007669"/>
    <property type="project" value="TreeGrafter"/>
</dbReference>
<dbReference type="PRINTS" id="PR00723">
    <property type="entry name" value="SUBTILISIN"/>
</dbReference>
<feature type="chain" id="PRO_5025423707" description="SPC3" evidence="15">
    <location>
        <begin position="21"/>
        <end position="856"/>
    </location>
</feature>
<evidence type="ECO:0000256" key="11">
    <source>
        <dbReference type="ARBA" id="ARBA00076619"/>
    </source>
</evidence>
<evidence type="ECO:0000256" key="10">
    <source>
        <dbReference type="ARBA" id="ARBA00055784"/>
    </source>
</evidence>
<dbReference type="CDD" id="cd04059">
    <property type="entry name" value="Peptidases_S8_Protein_convertases_Kexins_Furin-like"/>
    <property type="match status" value="1"/>
</dbReference>
<keyword evidence="3" id="KW-0165">Cleavage on pair of basic residues</keyword>
<keyword evidence="8" id="KW-1015">Disulfide bond</keyword>
<dbReference type="CDD" id="cd00064">
    <property type="entry name" value="FU"/>
    <property type="match status" value="5"/>
</dbReference>
<dbReference type="Ensembl" id="ENSSORT00005051335.1">
    <property type="protein sequence ID" value="ENSSORP00005050129.1"/>
    <property type="gene ID" value="ENSSORG00005022743.1"/>
</dbReference>
<comment type="similarity">
    <text evidence="1">Belongs to the peptidase S8 family. Furin subfamily.</text>
</comment>
<dbReference type="PROSITE" id="PS51892">
    <property type="entry name" value="SUBTILASE"/>
    <property type="match status" value="1"/>
</dbReference>
<dbReference type="InterPro" id="IPR008979">
    <property type="entry name" value="Galactose-bd-like_sf"/>
</dbReference>
<dbReference type="PROSITE" id="PS00137">
    <property type="entry name" value="SUBTILASE_HIS"/>
    <property type="match status" value="1"/>
</dbReference>
<evidence type="ECO:0000256" key="2">
    <source>
        <dbReference type="ARBA" id="ARBA00022670"/>
    </source>
</evidence>
<evidence type="ECO:0000256" key="6">
    <source>
        <dbReference type="ARBA" id="ARBA00022825"/>
    </source>
</evidence>
<reference evidence="17" key="3">
    <citation type="submission" date="2025-09" db="UniProtKB">
        <authorList>
            <consortium name="Ensembl"/>
        </authorList>
    </citation>
    <scope>IDENTIFICATION</scope>
</reference>
<dbReference type="FunFam" id="2.60.120.260:FF:000006">
    <property type="entry name" value="Proprotein convertase subtilisin/kexin type 5"/>
    <property type="match status" value="1"/>
</dbReference>
<dbReference type="SUPFAM" id="SSF52743">
    <property type="entry name" value="Subtilisin-like"/>
    <property type="match status" value="1"/>
</dbReference>
<dbReference type="PROSITE" id="PS51829">
    <property type="entry name" value="P_HOMO_B"/>
    <property type="match status" value="1"/>
</dbReference>
<evidence type="ECO:0000256" key="3">
    <source>
        <dbReference type="ARBA" id="ARBA00022685"/>
    </source>
</evidence>
<proteinExistence type="inferred from homology"/>
<dbReference type="InterPro" id="IPR038466">
    <property type="entry name" value="S8_pro-domain_sf"/>
</dbReference>
<keyword evidence="7" id="KW-0865">Zymogen</keyword>
<dbReference type="Pfam" id="PF01483">
    <property type="entry name" value="P_proprotein"/>
    <property type="match status" value="1"/>
</dbReference>
<dbReference type="GO" id="GO:0005802">
    <property type="term" value="C:trans-Golgi network"/>
    <property type="evidence" value="ECO:0007669"/>
    <property type="project" value="TreeGrafter"/>
</dbReference>
<dbReference type="Proteomes" id="UP000472271">
    <property type="component" value="Chromosome 12"/>
</dbReference>
<dbReference type="InterPro" id="IPR000742">
    <property type="entry name" value="EGF"/>
</dbReference>
<dbReference type="FunFam" id="3.40.50.200:FF:000021">
    <property type="entry name" value="Proprotein convertase subtilisin/kexin type 5a"/>
    <property type="match status" value="1"/>
</dbReference>
<dbReference type="PANTHER" id="PTHR42884">
    <property type="entry name" value="PROPROTEIN CONVERTASE SUBTILISIN/KEXIN-RELATED"/>
    <property type="match status" value="1"/>
</dbReference>
<keyword evidence="9" id="KW-0325">Glycoprotein</keyword>
<feature type="active site" description="Charge relay system" evidence="12 13">
    <location>
        <position position="353"/>
    </location>
</feature>
<dbReference type="InterPro" id="IPR000209">
    <property type="entry name" value="Peptidase_S8/S53_dom"/>
</dbReference>
<reference evidence="17" key="1">
    <citation type="submission" date="2019-06" db="EMBL/GenBank/DDBJ databases">
        <authorList>
            <consortium name="Wellcome Sanger Institute Data Sharing"/>
        </authorList>
    </citation>
    <scope>NUCLEOTIDE SEQUENCE [LARGE SCALE GENOMIC DNA]</scope>
</reference>
<feature type="active site" description="Charge relay system" evidence="12 13">
    <location>
        <position position="181"/>
    </location>
</feature>
<dbReference type="InterPro" id="IPR023827">
    <property type="entry name" value="Peptidase_S8_Asp-AS"/>
</dbReference>
<name>A0A673CA06_9TELE</name>
<dbReference type="PANTHER" id="PTHR42884:SF30">
    <property type="entry name" value="PROPROTEIN CONVERTASE SUBTILISIN_KEXIN TYPE 5"/>
    <property type="match status" value="1"/>
</dbReference>
<dbReference type="Pfam" id="PF14843">
    <property type="entry name" value="GF_recep_IV"/>
    <property type="match status" value="1"/>
</dbReference>
<evidence type="ECO:0000313" key="17">
    <source>
        <dbReference type="Ensembl" id="ENSSORP00005050129.1"/>
    </source>
</evidence>
<organism evidence="17 18">
    <name type="scientific">Sphaeramia orbicularis</name>
    <name type="common">orbiculate cardinalfish</name>
    <dbReference type="NCBI Taxonomy" id="375764"/>
    <lineage>
        <taxon>Eukaryota</taxon>
        <taxon>Metazoa</taxon>
        <taxon>Chordata</taxon>
        <taxon>Craniata</taxon>
        <taxon>Vertebrata</taxon>
        <taxon>Euteleostomi</taxon>
        <taxon>Actinopterygii</taxon>
        <taxon>Neopterygii</taxon>
        <taxon>Teleostei</taxon>
        <taxon>Neoteleostei</taxon>
        <taxon>Acanthomorphata</taxon>
        <taxon>Gobiaria</taxon>
        <taxon>Kurtiformes</taxon>
        <taxon>Apogonoidei</taxon>
        <taxon>Apogonidae</taxon>
        <taxon>Apogoninae</taxon>
        <taxon>Sphaeramia</taxon>
    </lineage>
</organism>
<evidence type="ECO:0000256" key="8">
    <source>
        <dbReference type="ARBA" id="ARBA00023157"/>
    </source>
</evidence>
<protein>
    <recommendedName>
        <fullName evidence="11">SPC3</fullName>
    </recommendedName>
</protein>
<dbReference type="Pfam" id="PF00082">
    <property type="entry name" value="Peptidase_S8"/>
    <property type="match status" value="1"/>
</dbReference>
<feature type="domain" description="P/Homo B" evidence="16">
    <location>
        <begin position="428"/>
        <end position="569"/>
    </location>
</feature>
<dbReference type="GO" id="GO:0000139">
    <property type="term" value="C:Golgi membrane"/>
    <property type="evidence" value="ECO:0007669"/>
    <property type="project" value="TreeGrafter"/>
</dbReference>
<dbReference type="PROSITE" id="PS00136">
    <property type="entry name" value="SUBTILASE_ASP"/>
    <property type="match status" value="1"/>
</dbReference>
<dbReference type="AlphaFoldDB" id="A0A673CA06"/>
<reference evidence="17" key="2">
    <citation type="submission" date="2025-08" db="UniProtKB">
        <authorList>
            <consortium name="Ensembl"/>
        </authorList>
    </citation>
    <scope>IDENTIFICATION</scope>
</reference>
<evidence type="ECO:0000256" key="13">
    <source>
        <dbReference type="PROSITE-ProRule" id="PRU01240"/>
    </source>
</evidence>
<feature type="active site" description="Charge relay system" evidence="12 13">
    <location>
        <position position="141"/>
    </location>
</feature>
<keyword evidence="4 15" id="KW-0732">Signal</keyword>
<dbReference type="Pfam" id="PF16470">
    <property type="entry name" value="S8_pro-domain"/>
    <property type="match status" value="1"/>
</dbReference>
<evidence type="ECO:0000256" key="5">
    <source>
        <dbReference type="ARBA" id="ARBA00022801"/>
    </source>
</evidence>
<gene>
    <name evidence="17" type="primary">pcsk5a</name>
</gene>
<dbReference type="GO" id="GO:0004252">
    <property type="term" value="F:serine-type endopeptidase activity"/>
    <property type="evidence" value="ECO:0007669"/>
    <property type="project" value="UniProtKB-UniRule"/>
</dbReference>
<evidence type="ECO:0000256" key="1">
    <source>
        <dbReference type="ARBA" id="ARBA00005325"/>
    </source>
</evidence>
<dbReference type="InterPro" id="IPR002884">
    <property type="entry name" value="P_dom"/>
</dbReference>
<evidence type="ECO:0000256" key="4">
    <source>
        <dbReference type="ARBA" id="ARBA00022729"/>
    </source>
</evidence>
<dbReference type="InterPro" id="IPR015500">
    <property type="entry name" value="Peptidase_S8_subtilisin-rel"/>
</dbReference>
<dbReference type="SUPFAM" id="SSF49785">
    <property type="entry name" value="Galactose-binding domain-like"/>
    <property type="match status" value="1"/>
</dbReference>
<evidence type="ECO:0000256" key="12">
    <source>
        <dbReference type="PIRSR" id="PIRSR615500-1"/>
    </source>
</evidence>
<dbReference type="FunFam" id="3.30.70.850:FF:000001">
    <property type="entry name" value="Proprotein convertase subtilisin/kexin type 5"/>
    <property type="match status" value="1"/>
</dbReference>
<dbReference type="InterPro" id="IPR034182">
    <property type="entry name" value="Kexin/furin"/>
</dbReference>
<dbReference type="InterPro" id="IPR006212">
    <property type="entry name" value="Furin_repeat"/>
</dbReference>
<dbReference type="Gene3D" id="3.30.70.850">
    <property type="entry name" value="Peptidase S8, pro-domain"/>
    <property type="match status" value="1"/>
</dbReference>
<dbReference type="SUPFAM" id="SSF54897">
    <property type="entry name" value="Protease propeptides/inhibitors"/>
    <property type="match status" value="1"/>
</dbReference>
<accession>A0A673CA06</accession>
<keyword evidence="18" id="KW-1185">Reference proteome</keyword>